<organism evidence="2 3">
    <name type="scientific">Wenzhouxiangella limi</name>
    <dbReference type="NCBI Taxonomy" id="2707351"/>
    <lineage>
        <taxon>Bacteria</taxon>
        <taxon>Pseudomonadati</taxon>
        <taxon>Pseudomonadota</taxon>
        <taxon>Gammaproteobacteria</taxon>
        <taxon>Chromatiales</taxon>
        <taxon>Wenzhouxiangellaceae</taxon>
        <taxon>Wenzhouxiangella</taxon>
    </lineage>
</organism>
<evidence type="ECO:0000256" key="1">
    <source>
        <dbReference type="SAM" id="Phobius"/>
    </source>
</evidence>
<dbReference type="Proteomes" id="UP000484885">
    <property type="component" value="Unassembled WGS sequence"/>
</dbReference>
<dbReference type="AlphaFoldDB" id="A0A845UVF9"/>
<evidence type="ECO:0000313" key="2">
    <source>
        <dbReference type="EMBL" id="NDY95813.1"/>
    </source>
</evidence>
<keyword evidence="1" id="KW-0472">Membrane</keyword>
<protein>
    <recommendedName>
        <fullName evidence="4">DUF3955 domain-containing protein</fullName>
    </recommendedName>
</protein>
<keyword evidence="1" id="KW-0812">Transmembrane</keyword>
<proteinExistence type="predicted"/>
<reference evidence="2 3" key="1">
    <citation type="submission" date="2020-02" db="EMBL/GenBank/DDBJ databases">
        <authorList>
            <person name="Zhang X.-Y."/>
        </authorList>
    </citation>
    <scope>NUCLEOTIDE SEQUENCE [LARGE SCALE GENOMIC DNA]</scope>
    <source>
        <strain evidence="2 3">C33</strain>
    </source>
</reference>
<dbReference type="RefSeq" id="WP_164211220.1">
    <property type="nucleotide sequence ID" value="NZ_JAAGSC010000041.1"/>
</dbReference>
<feature type="transmembrane region" description="Helical" evidence="1">
    <location>
        <begin position="45"/>
        <end position="70"/>
    </location>
</feature>
<keyword evidence="3" id="KW-1185">Reference proteome</keyword>
<evidence type="ECO:0008006" key="4">
    <source>
        <dbReference type="Google" id="ProtNLM"/>
    </source>
</evidence>
<sequence>MTCQDRSFRARILLLISGSLIAAGTTAIGLYAFEAWSVAGTADQSMAFWMLPFLLGGLLLIGLGGVLLVFRRLLVNEENKRSEP</sequence>
<keyword evidence="1" id="KW-1133">Transmembrane helix</keyword>
<comment type="caution">
    <text evidence="2">The sequence shown here is derived from an EMBL/GenBank/DDBJ whole genome shotgun (WGS) entry which is preliminary data.</text>
</comment>
<accession>A0A845UVF9</accession>
<feature type="transmembrane region" description="Helical" evidence="1">
    <location>
        <begin position="12"/>
        <end position="33"/>
    </location>
</feature>
<gene>
    <name evidence="2" type="ORF">G3I74_08745</name>
</gene>
<dbReference type="EMBL" id="JAAGSC010000041">
    <property type="protein sequence ID" value="NDY95813.1"/>
    <property type="molecule type" value="Genomic_DNA"/>
</dbReference>
<name>A0A845UVF9_9GAMM</name>
<evidence type="ECO:0000313" key="3">
    <source>
        <dbReference type="Proteomes" id="UP000484885"/>
    </source>
</evidence>